<sequence>MSLRLLILGLIRLHNGMQMVGELKPLPGPNRLKQMPFLVQLTLLIIIVVQVILSSMLQFILMKAIFHQVLLKSLQM</sequence>
<feature type="transmembrane region" description="Helical" evidence="1">
    <location>
        <begin position="41"/>
        <end position="66"/>
    </location>
</feature>
<accession>A0A089L9H6</accession>
<dbReference type="HOGENOM" id="CLU_2651008_0_0_9"/>
<dbReference type="EMBL" id="CP009285">
    <property type="protein sequence ID" value="AIQ55808.1"/>
    <property type="molecule type" value="Genomic_DNA"/>
</dbReference>
<evidence type="ECO:0000313" key="2">
    <source>
        <dbReference type="EMBL" id="AIQ55808.1"/>
    </source>
</evidence>
<keyword evidence="3" id="KW-1185">Reference proteome</keyword>
<dbReference type="KEGG" id="pbd:PBOR_01620"/>
<protein>
    <submittedName>
        <fullName evidence="2">Uncharacterized protein</fullName>
    </submittedName>
</protein>
<dbReference type="Proteomes" id="UP000029518">
    <property type="component" value="Chromosome"/>
</dbReference>
<dbReference type="AlphaFoldDB" id="A0A089L9H6"/>
<keyword evidence="1" id="KW-0812">Transmembrane</keyword>
<evidence type="ECO:0000313" key="3">
    <source>
        <dbReference type="Proteomes" id="UP000029518"/>
    </source>
</evidence>
<name>A0A089L9H6_PAEBO</name>
<gene>
    <name evidence="2" type="ORF">PBOR_01620</name>
</gene>
<organism evidence="2 3">
    <name type="scientific">Paenibacillus borealis</name>
    <dbReference type="NCBI Taxonomy" id="160799"/>
    <lineage>
        <taxon>Bacteria</taxon>
        <taxon>Bacillati</taxon>
        <taxon>Bacillota</taxon>
        <taxon>Bacilli</taxon>
        <taxon>Bacillales</taxon>
        <taxon>Paenibacillaceae</taxon>
        <taxon>Paenibacillus</taxon>
    </lineage>
</organism>
<proteinExistence type="predicted"/>
<keyword evidence="1" id="KW-1133">Transmembrane helix</keyword>
<reference evidence="2" key="1">
    <citation type="submission" date="2014-08" db="EMBL/GenBank/DDBJ databases">
        <title>Comparative genomics of the Paenibacillus odorifer group.</title>
        <authorList>
            <person name="den Bakker H.C."/>
            <person name="Tsai Y.-C.Y.-C."/>
            <person name="Martin N."/>
            <person name="Korlach J."/>
            <person name="Wiedmann M."/>
        </authorList>
    </citation>
    <scope>NUCLEOTIDE SEQUENCE [LARGE SCALE GENOMIC DNA]</scope>
    <source>
        <strain evidence="2">DSM 13188</strain>
    </source>
</reference>
<evidence type="ECO:0000256" key="1">
    <source>
        <dbReference type="SAM" id="Phobius"/>
    </source>
</evidence>
<keyword evidence="1" id="KW-0472">Membrane</keyword>